<dbReference type="EMBL" id="BARU01000989">
    <property type="protein sequence ID" value="GAH27680.1"/>
    <property type="molecule type" value="Genomic_DNA"/>
</dbReference>
<comment type="caution">
    <text evidence="1">The sequence shown here is derived from an EMBL/GenBank/DDBJ whole genome shotgun (WGS) entry which is preliminary data.</text>
</comment>
<organism evidence="1">
    <name type="scientific">marine sediment metagenome</name>
    <dbReference type="NCBI Taxonomy" id="412755"/>
    <lineage>
        <taxon>unclassified sequences</taxon>
        <taxon>metagenomes</taxon>
        <taxon>ecological metagenomes</taxon>
    </lineage>
</organism>
<gene>
    <name evidence="1" type="ORF">S03H2_02836</name>
</gene>
<evidence type="ECO:0000313" key="1">
    <source>
        <dbReference type="EMBL" id="GAH27680.1"/>
    </source>
</evidence>
<protein>
    <submittedName>
        <fullName evidence="1">Uncharacterized protein</fullName>
    </submittedName>
</protein>
<name>X1F530_9ZZZZ</name>
<dbReference type="AlphaFoldDB" id="X1F530"/>
<sequence length="53" mass="6533">MKRYKLEEFHSGKPKKYYIVDNKTWEYLKDKKTGFRIVLTKAEAMEYIKNLEE</sequence>
<accession>X1F530</accession>
<reference evidence="1" key="1">
    <citation type="journal article" date="2014" name="Front. Microbiol.">
        <title>High frequency of phylogenetically diverse reductive dehalogenase-homologous genes in deep subseafloor sedimentary metagenomes.</title>
        <authorList>
            <person name="Kawai M."/>
            <person name="Futagami T."/>
            <person name="Toyoda A."/>
            <person name="Takaki Y."/>
            <person name="Nishi S."/>
            <person name="Hori S."/>
            <person name="Arai W."/>
            <person name="Tsubouchi T."/>
            <person name="Morono Y."/>
            <person name="Uchiyama I."/>
            <person name="Ito T."/>
            <person name="Fujiyama A."/>
            <person name="Inagaki F."/>
            <person name="Takami H."/>
        </authorList>
    </citation>
    <scope>NUCLEOTIDE SEQUENCE</scope>
    <source>
        <strain evidence="1">Expedition CK06-06</strain>
    </source>
</reference>
<proteinExistence type="predicted"/>